<evidence type="ECO:0000256" key="5">
    <source>
        <dbReference type="ARBA" id="ARBA00022556"/>
    </source>
</evidence>
<sequence length="152" mass="16571">MPSVMDTVAIMGVLPHRYPILLVDKVIAFTPGESVVAVKCITMNEPQFTGHFPGRPIMPGVLMIEAMAQTGGLVMLQEPMTDGKGDFFFAGLDNVKWRRPVVPGDVLVMEMVLKSYKARFGISKMSGKAYVGGQLAVEGDFTFAMVVDKTKK</sequence>
<dbReference type="SUPFAM" id="SSF54637">
    <property type="entry name" value="Thioesterase/thiol ester dehydrase-isomerase"/>
    <property type="match status" value="1"/>
</dbReference>
<keyword evidence="6" id="KW-0443">Lipid metabolism</keyword>
<evidence type="ECO:0000256" key="1">
    <source>
        <dbReference type="ARBA" id="ARBA00004496"/>
    </source>
</evidence>
<dbReference type="GO" id="GO:0016020">
    <property type="term" value="C:membrane"/>
    <property type="evidence" value="ECO:0007669"/>
    <property type="project" value="GOC"/>
</dbReference>
<evidence type="ECO:0000313" key="9">
    <source>
        <dbReference type="EMBL" id="OSX77548.1"/>
    </source>
</evidence>
<dbReference type="NCBIfam" id="NF000582">
    <property type="entry name" value="PRK00006.1"/>
    <property type="match status" value="1"/>
</dbReference>
<dbReference type="InterPro" id="IPR029069">
    <property type="entry name" value="HotDog_dom_sf"/>
</dbReference>
<dbReference type="OrthoDB" id="4155at2759"/>
<dbReference type="CDD" id="cd01288">
    <property type="entry name" value="FabZ"/>
    <property type="match status" value="1"/>
</dbReference>
<keyword evidence="7" id="KW-0456">Lyase</keyword>
<protein>
    <recommendedName>
        <fullName evidence="2">3-hydroxyacyl-[acyl-carrier-protein] dehydratase</fullName>
        <ecNumber evidence="2">4.2.1.59</ecNumber>
    </recommendedName>
</protein>
<dbReference type="Proteomes" id="UP000218209">
    <property type="component" value="Unassembled WGS sequence"/>
</dbReference>
<evidence type="ECO:0000256" key="4">
    <source>
        <dbReference type="ARBA" id="ARBA00022516"/>
    </source>
</evidence>
<accession>A0A1X6P9L0</accession>
<comment type="subcellular location">
    <subcellularLocation>
        <location evidence="1">Cytoplasm</location>
    </subcellularLocation>
</comment>
<keyword evidence="3" id="KW-0963">Cytoplasm</keyword>
<dbReference type="GO" id="GO:0005737">
    <property type="term" value="C:cytoplasm"/>
    <property type="evidence" value="ECO:0007669"/>
    <property type="project" value="UniProtKB-SubCell"/>
</dbReference>
<evidence type="ECO:0000256" key="7">
    <source>
        <dbReference type="ARBA" id="ARBA00023239"/>
    </source>
</evidence>
<dbReference type="Pfam" id="PF07977">
    <property type="entry name" value="FabA"/>
    <property type="match status" value="1"/>
</dbReference>
<proteinExistence type="inferred from homology"/>
<dbReference type="AlphaFoldDB" id="A0A1X6P9L0"/>
<organism evidence="9 10">
    <name type="scientific">Porphyra umbilicalis</name>
    <name type="common">Purple laver</name>
    <name type="synonym">Red alga</name>
    <dbReference type="NCBI Taxonomy" id="2786"/>
    <lineage>
        <taxon>Eukaryota</taxon>
        <taxon>Rhodophyta</taxon>
        <taxon>Bangiophyceae</taxon>
        <taxon>Bangiales</taxon>
        <taxon>Bangiaceae</taxon>
        <taxon>Porphyra</taxon>
    </lineage>
</organism>
<dbReference type="GO" id="GO:0019171">
    <property type="term" value="F:(3R)-hydroxyacyl-[acyl-carrier-protein] dehydratase activity"/>
    <property type="evidence" value="ECO:0007669"/>
    <property type="project" value="UniProtKB-EC"/>
</dbReference>
<keyword evidence="5" id="KW-0441">Lipid A biosynthesis</keyword>
<evidence type="ECO:0000256" key="6">
    <source>
        <dbReference type="ARBA" id="ARBA00023098"/>
    </source>
</evidence>
<dbReference type="PANTHER" id="PTHR30272">
    <property type="entry name" value="3-HYDROXYACYL-[ACYL-CARRIER-PROTEIN] DEHYDRATASE"/>
    <property type="match status" value="1"/>
</dbReference>
<dbReference type="PANTHER" id="PTHR30272:SF1">
    <property type="entry name" value="3-HYDROXYACYL-[ACYL-CARRIER-PROTEIN] DEHYDRATASE"/>
    <property type="match status" value="1"/>
</dbReference>
<dbReference type="GO" id="GO:0009245">
    <property type="term" value="P:lipid A biosynthetic process"/>
    <property type="evidence" value="ECO:0007669"/>
    <property type="project" value="UniProtKB-KW"/>
</dbReference>
<evidence type="ECO:0000313" key="10">
    <source>
        <dbReference type="Proteomes" id="UP000218209"/>
    </source>
</evidence>
<evidence type="ECO:0000256" key="2">
    <source>
        <dbReference type="ARBA" id="ARBA00013167"/>
    </source>
</evidence>
<evidence type="ECO:0000256" key="8">
    <source>
        <dbReference type="ARBA" id="ARBA00025049"/>
    </source>
</evidence>
<dbReference type="EC" id="4.2.1.59" evidence="2"/>
<dbReference type="FunFam" id="3.10.129.10:FF:000001">
    <property type="entry name" value="3-hydroxyacyl-[acyl-carrier-protein] dehydratase FabZ"/>
    <property type="match status" value="1"/>
</dbReference>
<dbReference type="EMBL" id="KV918835">
    <property type="protein sequence ID" value="OSX77548.1"/>
    <property type="molecule type" value="Genomic_DNA"/>
</dbReference>
<gene>
    <name evidence="9" type="ORF">BU14_0144s0012</name>
</gene>
<dbReference type="GO" id="GO:0006633">
    <property type="term" value="P:fatty acid biosynthetic process"/>
    <property type="evidence" value="ECO:0007669"/>
    <property type="project" value="InterPro"/>
</dbReference>
<dbReference type="InterPro" id="IPR013114">
    <property type="entry name" value="FabA_FabZ"/>
</dbReference>
<evidence type="ECO:0000256" key="3">
    <source>
        <dbReference type="ARBA" id="ARBA00022490"/>
    </source>
</evidence>
<dbReference type="Gene3D" id="3.10.129.10">
    <property type="entry name" value="Hotdog Thioesterase"/>
    <property type="match status" value="1"/>
</dbReference>
<dbReference type="NCBIfam" id="TIGR01750">
    <property type="entry name" value="fabZ"/>
    <property type="match status" value="1"/>
</dbReference>
<keyword evidence="4" id="KW-0444">Lipid biosynthesis</keyword>
<dbReference type="HAMAP" id="MF_00406">
    <property type="entry name" value="FabZ"/>
    <property type="match status" value="1"/>
</dbReference>
<keyword evidence="10" id="KW-1185">Reference proteome</keyword>
<name>A0A1X6P9L0_PORUM</name>
<reference evidence="9 10" key="1">
    <citation type="submission" date="2017-03" db="EMBL/GenBank/DDBJ databases">
        <title>WGS assembly of Porphyra umbilicalis.</title>
        <authorList>
            <person name="Brawley S.H."/>
            <person name="Blouin N.A."/>
            <person name="Ficko-Blean E."/>
            <person name="Wheeler G.L."/>
            <person name="Lohr M."/>
            <person name="Goodson H.V."/>
            <person name="Jenkins J.W."/>
            <person name="Blaby-Haas C.E."/>
            <person name="Helliwell K.E."/>
            <person name="Chan C."/>
            <person name="Marriage T."/>
            <person name="Bhattacharya D."/>
            <person name="Klein A.S."/>
            <person name="Badis Y."/>
            <person name="Brodie J."/>
            <person name="Cao Y."/>
            <person name="Collen J."/>
            <person name="Dittami S.M."/>
            <person name="Gachon C.M."/>
            <person name="Green B.R."/>
            <person name="Karpowicz S."/>
            <person name="Kim J.W."/>
            <person name="Kudahl U."/>
            <person name="Lin S."/>
            <person name="Michel G."/>
            <person name="Mittag M."/>
            <person name="Olson B.J."/>
            <person name="Pangilinan J."/>
            <person name="Peng Y."/>
            <person name="Qiu H."/>
            <person name="Shu S."/>
            <person name="Singer J.T."/>
            <person name="Smith A.G."/>
            <person name="Sprecher B.N."/>
            <person name="Wagner V."/>
            <person name="Wang W."/>
            <person name="Wang Z.-Y."/>
            <person name="Yan J."/>
            <person name="Yarish C."/>
            <person name="Zoeuner-Riek S."/>
            <person name="Zhuang Y."/>
            <person name="Zou Y."/>
            <person name="Lindquist E.A."/>
            <person name="Grimwood J."/>
            <person name="Barry K."/>
            <person name="Rokhsar D.S."/>
            <person name="Schmutz J."/>
            <person name="Stiller J.W."/>
            <person name="Grossman A.R."/>
            <person name="Prochnik S.E."/>
        </authorList>
    </citation>
    <scope>NUCLEOTIDE SEQUENCE [LARGE SCALE GENOMIC DNA]</scope>
    <source>
        <strain evidence="9">4086291</strain>
    </source>
</reference>
<comment type="function">
    <text evidence="8">Involved in unsaturated fatty acids biosynthesis. Catalyzes the dehydration of short chain beta-hydroxyacyl-ACPs and long chain saturated and unsaturated beta-hydroxyacyl-ACPs.</text>
</comment>
<dbReference type="InterPro" id="IPR010084">
    <property type="entry name" value="FabZ"/>
</dbReference>